<dbReference type="Pfam" id="PF06476">
    <property type="entry name" value="DUF1090"/>
    <property type="match status" value="1"/>
</dbReference>
<keyword evidence="3" id="KW-1185">Reference proteome</keyword>
<feature type="coiled-coil region" evidence="1">
    <location>
        <begin position="81"/>
        <end position="134"/>
    </location>
</feature>
<protein>
    <submittedName>
        <fullName evidence="2">DUF1090 domain-containing protein</fullName>
    </submittedName>
</protein>
<evidence type="ECO:0000256" key="1">
    <source>
        <dbReference type="SAM" id="Coils"/>
    </source>
</evidence>
<evidence type="ECO:0000313" key="3">
    <source>
        <dbReference type="Proteomes" id="UP001595756"/>
    </source>
</evidence>
<organism evidence="2 3">
    <name type="scientific">Castellaniella hirudinis</name>
    <dbReference type="NCBI Taxonomy" id="1144617"/>
    <lineage>
        <taxon>Bacteria</taxon>
        <taxon>Pseudomonadati</taxon>
        <taxon>Pseudomonadota</taxon>
        <taxon>Betaproteobacteria</taxon>
        <taxon>Burkholderiales</taxon>
        <taxon>Alcaligenaceae</taxon>
        <taxon>Castellaniella</taxon>
    </lineage>
</organism>
<dbReference type="RefSeq" id="WP_376811527.1">
    <property type="nucleotide sequence ID" value="NZ_JBHSDY010000002.1"/>
</dbReference>
<gene>
    <name evidence="2" type="ORF">ACFO0J_02755</name>
</gene>
<accession>A0ABV8RU83</accession>
<comment type="caution">
    <text evidence="2">The sequence shown here is derived from an EMBL/GenBank/DDBJ whole genome shotgun (WGS) entry which is preliminary data.</text>
</comment>
<reference evidence="3" key="1">
    <citation type="journal article" date="2019" name="Int. J. Syst. Evol. Microbiol.">
        <title>The Global Catalogue of Microorganisms (GCM) 10K type strain sequencing project: providing services to taxonomists for standard genome sequencing and annotation.</title>
        <authorList>
            <consortium name="The Broad Institute Genomics Platform"/>
            <consortium name="The Broad Institute Genome Sequencing Center for Infectious Disease"/>
            <person name="Wu L."/>
            <person name="Ma J."/>
        </authorList>
    </citation>
    <scope>NUCLEOTIDE SEQUENCE [LARGE SCALE GENOMIC DNA]</scope>
    <source>
        <strain evidence="3">CGMCC 1.19029</strain>
    </source>
</reference>
<evidence type="ECO:0000313" key="2">
    <source>
        <dbReference type="EMBL" id="MFC4296958.1"/>
    </source>
</evidence>
<dbReference type="Proteomes" id="UP001595756">
    <property type="component" value="Unassembled WGS sequence"/>
</dbReference>
<dbReference type="EMBL" id="JBHSDY010000002">
    <property type="protein sequence ID" value="MFC4296958.1"/>
    <property type="molecule type" value="Genomic_DNA"/>
</dbReference>
<name>A0ABV8RU83_9BURK</name>
<keyword evidence="1" id="KW-0175">Coiled coil</keyword>
<sequence length="141" mass="15695">MSALDSLFMWLSLISCAAVGDHAWVSRIRPAQAADPACDRKAAEIERQIGYAQGAGNRARLDGLRKALAANRENCTDSRLIEGLKQDIAEQQEEIDALRAEVREKESEGRYDKVKKLERKLADAQQDLKDLQQSLAEMGKP</sequence>
<proteinExistence type="predicted"/>
<dbReference type="InterPro" id="IPR009468">
    <property type="entry name" value="DUF1090"/>
</dbReference>